<keyword evidence="5 9" id="KW-0863">Zinc-finger</keyword>
<sequence length="2548" mass="285482">MFLSKLFGFVFVGTNSRYGEVMQLYCIELCRTRVTCAACSLCSANVFTKHLNDIFSTRVHMSQEVHNNREMLGLQETRSSGTPSSKTYSCVACSASFQSLASLLVHQASHADEISCQPESTLPTCVTCGTFFSSADLLEKHNCLAVPTPAAQEMHVCDCGEEFDALSALEEHKMLHKPDEQVSVSLDINPQVLETELDNKTDTGQQVLDQASPNCSPCHSNEDPLVKTTCSAPETDINDMASTTDTSMVEENVKSASASEAEIETASITEISIPMKEKVKSASASEADIEMASTTEISIQTKENVKSASACEADIEMASTTEISIPTKENVKNTSSASEADIEMASVTVTSVPMEENVKSSSFASEADIKMASTTDRSVPMEVDVKSSSSASDAEIKDMASTTDRSIPAEKNIVNEQDDVFKPHESLLPHPVMEKEPVLENYSDTLEPSNTSNHPEHASEESASSHKESTGCDKKSILKILASAYMSHRQQGHLNPIPTKRNQPPRKVAPRAPMQYAPAITMPKSEPQRKESNTNCPERVLSFQSTVLNVKTGKKKKKKRKKIISVIQTLYPVVMLETRQKLFGKDKIEGRHKCGICCRVFQNPDNLIMHHAQHKKERVKFCFRCQQFVICAAENHRCFSTFAGNSQCPPVVKNTFPTLPSPSPTTAHRQRKFQCSICKRAYIWKRNLTRHNLKGKCSPILSCSATVGNQENGNPASNSSKPPSSSIKPLPNSGNFPPNSIKLHSKIDSSSEVQASKVNEISKHVNVGVGTETIKTEELNTEFSIEGKNQTVLKIPSPFHKPVNQLPSPSFVSNSKPAESTKTEQNVELPANVVETEAEDQDQYEEKQWTMPLDDAEIDVLIDGDQEDMDNEDNFSDVAKKDVDEDEEVVIVESPDDLEMDSLLPNNGFNVHVSDEGIKRFVCAGCQRSYSRRFTMMQHLSICGARKLKQQKLFEKTSSGVPGPLRRFPCPQCGKFFSRKDNMNMHRKRCSGTIPNPPNVPSIVKNKTQPAQENLFVLSPSTETPTVRPESSRSSSSNWGIMSLPPVLPRRVTCECGASFTCPRLLFEHLQLHAQESYICPHCGENLQSWMDFEAHQQVHRQSQNQAVEQRGPQMHPRPFPQMTQLHVPTQQQPRPFSQVLQSHIPSGLQQPPGFQTSEINPKAQPSALLPPQNFNRSPYPETVTCYRCKKTFSGRRSLLRHLRLSCRGDAAGPKKPSVQIPSNASKPTFKPLRCPVCVRWFSCLDGLKRHLVSHSRQPTLSCQQCGQHCPSYQALDEHKRNVHKVNSGIVSANVKQEQVCKSAQSAQKNTPTDFQCHICLRYYPKLQSLKDHVRKVHRPKQPKPINMTVVDQFRSGQFQCQICMRAYPDIKSLKNHRRRVHRILGGVFQSAKGTEQNRTPDHFQCQICGSSYPDISALQNHKRTAHRVFGGIELGNHSAKPTQSVQKQPFKCSKTEFIYIHSYNINIFVQRGVVLFCTTTAGVDKRLLLKRKRKLVRVCAFRNVIGPGKKEHKGCLSGGKIQTPADDSYIMLEGDAKSHETNSEEVESNDHVLLKREMGNLISKGLPLSSQDREVEKPSPPAIDSLPECLPSKEDREKVSCETDGNKSQEQSNSAKEVDMDIKKYPGEPKGDSSATDNEATLRKTEKESENNQDRPSTPHTSMEDQKTTLEKEVDLASEMSCPNASADSHCKEDSGKKIHEETSDDKVSDIENQGASHVTPLNVHADHSMEETTSKNVSPTSQETTSEQDNQKSLSEGSADDSTMEMTQHISGYTNHSRGRPRKQKQVIKCEDCGRQFAHSSAYIIHRRVHTGEKPFVCPDCDKAFAQLSNLRSHARVHKNKRRKHKQQSRAPTENAAQASVTDKEEKDCSNQIVSFKRRRGRGRGKARRKVRGKAHACPICHKVFSFKSVLKIHLRIHSGEKPYSCNVCGKSFTQACTARVHEKVHWHIKPYLCSKCNKGFSQIGPLKVHTCEGKKQQHNTVKEMELAGVVSYRCHFCKNSFGTRDEYELHLQGHTDTQRYRCDRCGQRFNLQSELNTHGKHCVDMRLTKTKASRSNSSLRLQPKIPQSPKTTRSASPKLFLSVKSPTTTLKDNSLPKTKASRSNSSQRLQTKDPQTPKTTQSASPKLFLSVKSPTTTRKDISLPKKVKRYFSLLACPPKVMASSDRDLQNNLYSSQPVKFSYFVSQFNSQDHKGDPRKYFCPQCGRMFGHVGRLRAHMLTHARGQSFTCADCNRTFKTWNKFWIHQRLHRQKRGRFFCPKCGQGFRFVGLYKEHLQQHPELNAHACPFCPHTFPTAQHLRNHQQEWHRSSMPSICDICGKGFASAVMLKRHNVVHYTNSQMETHFNVDMQPTVCPYECATCSASFENLDSLFQHQFSHTSDNKEARQGKSLWKQRDAKDDHSYMQSNLSLYSLHSRDHSSSQYADLTADVCAGISQNSSHLGFQLQRRINADTQSRTTTLPRLPSNVYSIPDHPADDVEMDEMAVQANDKSLSVKKCNGSREPPSGIKTEESTVGLVCTECSACFTDILALHSHYLEHARGDILI</sequence>
<feature type="region of interest" description="Disordered" evidence="10">
    <location>
        <begin position="804"/>
        <end position="825"/>
    </location>
</feature>
<dbReference type="InterPro" id="IPR013087">
    <property type="entry name" value="Znf_C2H2_type"/>
</dbReference>
<dbReference type="PANTHER" id="PTHR16515">
    <property type="entry name" value="PR DOMAIN ZINC FINGER PROTEIN"/>
    <property type="match status" value="1"/>
</dbReference>
<feature type="compositionally biased region" description="Low complexity" evidence="10">
    <location>
        <begin position="2115"/>
        <end position="2124"/>
    </location>
</feature>
<keyword evidence="13" id="KW-1185">Reference proteome</keyword>
<feature type="compositionally biased region" description="Polar residues" evidence="10">
    <location>
        <begin position="1851"/>
        <end position="1863"/>
    </location>
</feature>
<feature type="region of interest" description="Disordered" evidence="10">
    <location>
        <begin position="2054"/>
        <end position="2128"/>
    </location>
</feature>
<dbReference type="PROSITE" id="PS00028">
    <property type="entry name" value="ZINC_FINGER_C2H2_1"/>
    <property type="match status" value="20"/>
</dbReference>
<feature type="domain" description="C2H2-type" evidence="11">
    <location>
        <begin position="2316"/>
        <end position="2343"/>
    </location>
</feature>
<feature type="domain" description="C2H2-type" evidence="11">
    <location>
        <begin position="1233"/>
        <end position="1260"/>
    </location>
</feature>
<evidence type="ECO:0000259" key="11">
    <source>
        <dbReference type="PROSITE" id="PS50157"/>
    </source>
</evidence>
<reference evidence="12 13" key="1">
    <citation type="journal article" date="2019" name="Mol. Ecol. Resour.">
        <title>Chromosome-level genome assembly of Triplophysa tibetana, a fish adapted to the harsh high-altitude environment of the Tibetan Plateau.</title>
        <authorList>
            <person name="Yang X."/>
            <person name="Liu H."/>
            <person name="Ma Z."/>
            <person name="Zou Y."/>
            <person name="Zou M."/>
            <person name="Mao Y."/>
            <person name="Li X."/>
            <person name="Wang H."/>
            <person name="Chen T."/>
            <person name="Wang W."/>
            <person name="Yang R."/>
        </authorList>
    </citation>
    <scope>NUCLEOTIDE SEQUENCE [LARGE SCALE GENOMIC DNA]</scope>
    <source>
        <strain evidence="12">TTIB1903HZAU</strain>
        <tissue evidence="12">Muscle</tissue>
    </source>
</reference>
<evidence type="ECO:0000256" key="2">
    <source>
        <dbReference type="ARBA" id="ARBA00004906"/>
    </source>
</evidence>
<dbReference type="FunFam" id="3.30.160.60:FF:000358">
    <property type="entry name" value="zinc finger protein 24"/>
    <property type="match status" value="1"/>
</dbReference>
<protein>
    <recommendedName>
        <fullName evidence="11">C2H2-type domain-containing protein</fullName>
    </recommendedName>
</protein>
<dbReference type="EMBL" id="SOYY01000024">
    <property type="protein sequence ID" value="KAA0703257.1"/>
    <property type="molecule type" value="Genomic_DNA"/>
</dbReference>
<feature type="domain" description="C2H2-type" evidence="11">
    <location>
        <begin position="1954"/>
        <end position="1986"/>
    </location>
</feature>
<feature type="region of interest" description="Disordered" evidence="10">
    <location>
        <begin position="1154"/>
        <end position="1174"/>
    </location>
</feature>
<proteinExistence type="predicted"/>
<feature type="domain" description="C2H2-type" evidence="11">
    <location>
        <begin position="2287"/>
        <end position="2315"/>
    </location>
</feature>
<feature type="compositionally biased region" description="Basic and acidic residues" evidence="10">
    <location>
        <begin position="1592"/>
        <end position="1608"/>
    </location>
</feature>
<evidence type="ECO:0000313" key="12">
    <source>
        <dbReference type="EMBL" id="KAA0703257.1"/>
    </source>
</evidence>
<feature type="domain" description="C2H2-type" evidence="11">
    <location>
        <begin position="1995"/>
        <end position="2022"/>
    </location>
</feature>
<accession>A0A5A9N3Z7</accession>
<comment type="pathway">
    <text evidence="2">Protein modification; protein ubiquitination.</text>
</comment>
<organism evidence="12 13">
    <name type="scientific">Triplophysa tibetana</name>
    <dbReference type="NCBI Taxonomy" id="1572043"/>
    <lineage>
        <taxon>Eukaryota</taxon>
        <taxon>Metazoa</taxon>
        <taxon>Chordata</taxon>
        <taxon>Craniata</taxon>
        <taxon>Vertebrata</taxon>
        <taxon>Euteleostomi</taxon>
        <taxon>Actinopterygii</taxon>
        <taxon>Neopterygii</taxon>
        <taxon>Teleostei</taxon>
        <taxon>Ostariophysi</taxon>
        <taxon>Cypriniformes</taxon>
        <taxon>Nemacheilidae</taxon>
        <taxon>Triplophysa</taxon>
    </lineage>
</organism>
<feature type="region of interest" description="Disordered" evidence="10">
    <location>
        <begin position="1835"/>
        <end position="1868"/>
    </location>
</feature>
<feature type="compositionally biased region" description="Basic and acidic residues" evidence="10">
    <location>
        <begin position="1617"/>
        <end position="1632"/>
    </location>
</feature>
<feature type="domain" description="C2H2-type" evidence="11">
    <location>
        <begin position="88"/>
        <end position="115"/>
    </location>
</feature>
<keyword evidence="6" id="KW-0833">Ubl conjugation pathway</keyword>
<keyword evidence="3" id="KW-0479">Metal-binding</keyword>
<evidence type="ECO:0000256" key="8">
    <source>
        <dbReference type="ARBA" id="ARBA00023242"/>
    </source>
</evidence>
<dbReference type="GO" id="GO:0005634">
    <property type="term" value="C:nucleus"/>
    <property type="evidence" value="ECO:0007669"/>
    <property type="project" value="UniProtKB-SubCell"/>
</dbReference>
<feature type="domain" description="C2H2-type" evidence="11">
    <location>
        <begin position="2259"/>
        <end position="2286"/>
    </location>
</feature>
<name>A0A5A9N3Z7_9TELE</name>
<feature type="domain" description="C2H2-type" evidence="11">
    <location>
        <begin position="2202"/>
        <end position="2229"/>
    </location>
</feature>
<feature type="compositionally biased region" description="Basic and acidic residues" evidence="10">
    <location>
        <begin position="1690"/>
        <end position="1711"/>
    </location>
</feature>
<dbReference type="GO" id="GO:0010468">
    <property type="term" value="P:regulation of gene expression"/>
    <property type="evidence" value="ECO:0007669"/>
    <property type="project" value="TreeGrafter"/>
</dbReference>
<feature type="domain" description="C2H2-type" evidence="11">
    <location>
        <begin position="592"/>
        <end position="619"/>
    </location>
</feature>
<dbReference type="GO" id="GO:0008270">
    <property type="term" value="F:zinc ion binding"/>
    <property type="evidence" value="ECO:0007669"/>
    <property type="project" value="UniProtKB-KW"/>
</dbReference>
<comment type="subcellular location">
    <subcellularLocation>
        <location evidence="1">Nucleus</location>
    </subcellularLocation>
</comment>
<feature type="domain" description="C2H2-type" evidence="11">
    <location>
        <begin position="1818"/>
        <end position="1845"/>
    </location>
</feature>
<evidence type="ECO:0000256" key="9">
    <source>
        <dbReference type="PROSITE-ProRule" id="PRU00042"/>
    </source>
</evidence>
<feature type="compositionally biased region" description="Basic and acidic residues" evidence="10">
    <location>
        <begin position="419"/>
        <end position="438"/>
    </location>
</feature>
<feature type="compositionally biased region" description="Polar residues" evidence="10">
    <location>
        <begin position="1736"/>
        <end position="1759"/>
    </location>
</feature>
<evidence type="ECO:0000256" key="4">
    <source>
        <dbReference type="ARBA" id="ARBA00022737"/>
    </source>
</evidence>
<feature type="domain" description="C2H2-type" evidence="11">
    <location>
        <begin position="1898"/>
        <end position="1925"/>
    </location>
</feature>
<feature type="compositionally biased region" description="Basic and acidic residues" evidence="10">
    <location>
        <begin position="454"/>
        <end position="471"/>
    </location>
</feature>
<feature type="compositionally biased region" description="Basic residues" evidence="10">
    <location>
        <begin position="1835"/>
        <end position="1850"/>
    </location>
</feature>
<feature type="domain" description="C2H2-type" evidence="11">
    <location>
        <begin position="1926"/>
        <end position="1953"/>
    </location>
</feature>
<feature type="region of interest" description="Disordered" evidence="10">
    <location>
        <begin position="1567"/>
        <end position="1765"/>
    </location>
</feature>
<dbReference type="SMART" id="SM00355">
    <property type="entry name" value="ZnF_C2H2"/>
    <property type="match status" value="28"/>
</dbReference>
<gene>
    <name evidence="12" type="ORF">E1301_Tti006946</name>
</gene>
<evidence type="ECO:0000256" key="5">
    <source>
        <dbReference type="ARBA" id="ARBA00022771"/>
    </source>
</evidence>
<dbReference type="Proteomes" id="UP000324632">
    <property type="component" value="Chromosome 24"/>
</dbReference>
<feature type="compositionally biased region" description="Basic and acidic residues" evidence="10">
    <location>
        <begin position="1726"/>
        <end position="1735"/>
    </location>
</feature>
<feature type="compositionally biased region" description="Basic and acidic residues" evidence="10">
    <location>
        <begin position="1663"/>
        <end position="1676"/>
    </location>
</feature>
<feature type="domain" description="C2H2-type" evidence="11">
    <location>
        <begin position="2359"/>
        <end position="2386"/>
    </location>
</feature>
<evidence type="ECO:0000313" key="13">
    <source>
        <dbReference type="Proteomes" id="UP000324632"/>
    </source>
</evidence>
<feature type="compositionally biased region" description="Polar residues" evidence="10">
    <location>
        <begin position="442"/>
        <end position="453"/>
    </location>
</feature>
<dbReference type="InterPro" id="IPR036236">
    <property type="entry name" value="Znf_C2H2_sf"/>
</dbReference>
<dbReference type="InterPro" id="IPR050331">
    <property type="entry name" value="Zinc_finger"/>
</dbReference>
<comment type="caution">
    <text evidence="12">The sequence shown here is derived from an EMBL/GenBank/DDBJ whole genome shotgun (WGS) entry which is preliminary data.</text>
</comment>
<feature type="domain" description="C2H2-type" evidence="11">
    <location>
        <begin position="2023"/>
        <end position="2041"/>
    </location>
</feature>
<dbReference type="Pfam" id="PF13912">
    <property type="entry name" value="zf-C2H2_6"/>
    <property type="match status" value="2"/>
</dbReference>
<feature type="region of interest" description="Disordered" evidence="10">
    <location>
        <begin position="709"/>
        <end position="748"/>
    </location>
</feature>
<evidence type="ECO:0000256" key="7">
    <source>
        <dbReference type="ARBA" id="ARBA00022833"/>
    </source>
</evidence>
<dbReference type="Gene3D" id="3.30.160.60">
    <property type="entry name" value="Classic Zinc Finger"/>
    <property type="match status" value="13"/>
</dbReference>
<feature type="domain" description="C2H2-type" evidence="11">
    <location>
        <begin position="2230"/>
        <end position="2257"/>
    </location>
</feature>
<feature type="domain" description="C2H2-type" evidence="11">
    <location>
        <begin position="968"/>
        <end position="995"/>
    </location>
</feature>
<keyword evidence="7" id="KW-0862">Zinc</keyword>
<keyword evidence="8" id="KW-0539">Nucleus</keyword>
<feature type="domain" description="C2H2-type" evidence="11">
    <location>
        <begin position="1078"/>
        <end position="1105"/>
    </location>
</feature>
<feature type="domain" description="C2H2-type" evidence="11">
    <location>
        <begin position="1404"/>
        <end position="1427"/>
    </location>
</feature>
<dbReference type="FunFam" id="3.30.160.60:FF:000446">
    <property type="entry name" value="Zinc finger protein"/>
    <property type="match status" value="1"/>
</dbReference>
<dbReference type="PROSITE" id="PS50157">
    <property type="entry name" value="ZINC_FINGER_C2H2_2"/>
    <property type="match status" value="22"/>
</dbReference>
<keyword evidence="4" id="KW-0677">Repeat</keyword>
<feature type="domain" description="C2H2-type" evidence="11">
    <location>
        <begin position="1184"/>
        <end position="1212"/>
    </location>
</feature>
<feature type="compositionally biased region" description="Low complexity" evidence="10">
    <location>
        <begin position="712"/>
        <end position="733"/>
    </location>
</feature>
<evidence type="ECO:0000256" key="1">
    <source>
        <dbReference type="ARBA" id="ARBA00004123"/>
    </source>
</evidence>
<dbReference type="PANTHER" id="PTHR16515:SF66">
    <property type="entry name" value="C2H2-TYPE DOMAIN-CONTAINING PROTEIN"/>
    <property type="match status" value="1"/>
</dbReference>
<feature type="domain" description="C2H2-type" evidence="11">
    <location>
        <begin position="1359"/>
        <end position="1382"/>
    </location>
</feature>
<dbReference type="SUPFAM" id="SSF57667">
    <property type="entry name" value="beta-beta-alpha zinc fingers"/>
    <property type="match status" value="10"/>
</dbReference>
<feature type="domain" description="C2H2-type" evidence="11">
    <location>
        <begin position="1790"/>
        <end position="1817"/>
    </location>
</feature>
<feature type="compositionally biased region" description="Polar residues" evidence="10">
    <location>
        <begin position="805"/>
        <end position="825"/>
    </location>
</feature>
<feature type="region of interest" description="Disordered" evidence="10">
    <location>
        <begin position="374"/>
        <end position="471"/>
    </location>
</feature>
<feature type="compositionally biased region" description="Polar residues" evidence="10">
    <location>
        <begin position="2087"/>
        <end position="2112"/>
    </location>
</feature>
<dbReference type="Pfam" id="PF00096">
    <property type="entry name" value="zf-C2H2"/>
    <property type="match status" value="8"/>
</dbReference>
<evidence type="ECO:0000256" key="10">
    <source>
        <dbReference type="SAM" id="MobiDB-lite"/>
    </source>
</evidence>
<feature type="compositionally biased region" description="Basic and acidic residues" evidence="10">
    <location>
        <begin position="1641"/>
        <end position="1654"/>
    </location>
</feature>
<feature type="domain" description="C2H2-type" evidence="11">
    <location>
        <begin position="1315"/>
        <end position="1343"/>
    </location>
</feature>
<evidence type="ECO:0000256" key="3">
    <source>
        <dbReference type="ARBA" id="ARBA00022723"/>
    </source>
</evidence>
<evidence type="ECO:0000256" key="6">
    <source>
        <dbReference type="ARBA" id="ARBA00022786"/>
    </source>
</evidence>